<reference evidence="2" key="1">
    <citation type="submission" date="2020-05" db="EMBL/GenBank/DDBJ databases">
        <authorList>
            <person name="Chiriac C."/>
            <person name="Salcher M."/>
            <person name="Ghai R."/>
            <person name="Kavagutti S V."/>
        </authorList>
    </citation>
    <scope>NUCLEOTIDE SEQUENCE</scope>
</reference>
<dbReference type="InterPro" id="IPR009003">
    <property type="entry name" value="Peptidase_S1_PA"/>
</dbReference>
<organism evidence="2">
    <name type="scientific">freshwater metagenome</name>
    <dbReference type="NCBI Taxonomy" id="449393"/>
    <lineage>
        <taxon>unclassified sequences</taxon>
        <taxon>metagenomes</taxon>
        <taxon>ecological metagenomes</taxon>
    </lineage>
</organism>
<accession>A0A6J5YW60</accession>
<protein>
    <submittedName>
        <fullName evidence="2">Unannotated protein</fullName>
    </submittedName>
</protein>
<name>A0A6J5YW60_9ZZZZ</name>
<dbReference type="EMBL" id="CAESAG010000049">
    <property type="protein sequence ID" value="CAB4334394.1"/>
    <property type="molecule type" value="Genomic_DNA"/>
</dbReference>
<dbReference type="InterPro" id="IPR043504">
    <property type="entry name" value="Peptidase_S1_PA_chymotrypsin"/>
</dbReference>
<dbReference type="SUPFAM" id="SSF50494">
    <property type="entry name" value="Trypsin-like serine proteases"/>
    <property type="match status" value="1"/>
</dbReference>
<feature type="compositionally biased region" description="Low complexity" evidence="1">
    <location>
        <begin position="345"/>
        <end position="362"/>
    </location>
</feature>
<dbReference type="AlphaFoldDB" id="A0A6J5YW60"/>
<dbReference type="Gene3D" id="2.40.10.10">
    <property type="entry name" value="Trypsin-like serine proteases"/>
    <property type="match status" value="1"/>
</dbReference>
<dbReference type="PROSITE" id="PS00135">
    <property type="entry name" value="TRYPSIN_SER"/>
    <property type="match status" value="1"/>
</dbReference>
<gene>
    <name evidence="2" type="ORF">UFOPK4080_00438</name>
</gene>
<evidence type="ECO:0000313" key="2">
    <source>
        <dbReference type="EMBL" id="CAB4334394.1"/>
    </source>
</evidence>
<dbReference type="InterPro" id="IPR033116">
    <property type="entry name" value="TRYPSIN_SER"/>
</dbReference>
<feature type="region of interest" description="Disordered" evidence="1">
    <location>
        <begin position="343"/>
        <end position="362"/>
    </location>
</feature>
<evidence type="ECO:0000256" key="1">
    <source>
        <dbReference type="SAM" id="MobiDB-lite"/>
    </source>
</evidence>
<proteinExistence type="predicted"/>
<sequence>MSIRKSQNKEMIRPHPKVGRQEEKYCVETIYFTSKDRLFLAMKFRAAAVALALSASSFTQPANASYNGVIEYSNTRVVPIFRNIDQEFPSWSGYAYSSRIIFTAGHSEVTVKENGERIDHSGLPAFVGLPNSKTSKDLKKVPVVKRFLSTTMRLEGGTMGDFAIYVLGEDIGDFKPAKLGTLEIQKELEAQRAFVEVTGYGEYRDRCKDGDQLPCSAQQPATSQEPRKLKVQVRPYEDFLSLVGYERPQVKGSLLTWGGGKISPCGGDSGGSVTTTYKGEEIYLSVTPNGMNGYACGAAGYYDGKGGIGYASPIQAHLDILKEAEDFVATVLAQEAIENAKVTGTPTSSASPAPVAKPTTAPKKSTITCVRGNTGKNVTSVNPKCPKGYKKVKIRV</sequence>